<evidence type="ECO:0000256" key="1">
    <source>
        <dbReference type="SAM" id="MobiDB-lite"/>
    </source>
</evidence>
<protein>
    <submittedName>
        <fullName evidence="2">Unnamed protein product</fullName>
    </submittedName>
</protein>
<gene>
    <name evidence="2" type="ORF">Aory04_001243600</name>
</gene>
<accession>A0AAN5C4H1</accession>
<dbReference type="Proteomes" id="UP001165205">
    <property type="component" value="Unassembled WGS sequence"/>
</dbReference>
<comment type="caution">
    <text evidence="2">The sequence shown here is derived from an EMBL/GenBank/DDBJ whole genome shotgun (WGS) entry which is preliminary data.</text>
</comment>
<sequence>MSSNQSSKKHPQWMKPLTNPDKKSDPSFGGAALGAALYSANHECSLVHVLCLLQLPLIGVGKTMVVDCIESVRMIWDRGLSQALPTMIASSDMDHFRLFVRAQIE</sequence>
<reference evidence="2" key="1">
    <citation type="submission" date="2023-04" db="EMBL/GenBank/DDBJ databases">
        <title>Aspergillus oryzae NBRC 4228.</title>
        <authorList>
            <person name="Ichikawa N."/>
            <person name="Sato H."/>
            <person name="Tonouchi N."/>
        </authorList>
    </citation>
    <scope>NUCLEOTIDE SEQUENCE</scope>
    <source>
        <strain evidence="2">NBRC 4228</strain>
    </source>
</reference>
<dbReference type="AlphaFoldDB" id="A0AAN5C4H1"/>
<organism evidence="2 3">
    <name type="scientific">Aspergillus oryzae</name>
    <name type="common">Yellow koji mold</name>
    <dbReference type="NCBI Taxonomy" id="5062"/>
    <lineage>
        <taxon>Eukaryota</taxon>
        <taxon>Fungi</taxon>
        <taxon>Dikarya</taxon>
        <taxon>Ascomycota</taxon>
        <taxon>Pezizomycotina</taxon>
        <taxon>Eurotiomycetes</taxon>
        <taxon>Eurotiomycetidae</taxon>
        <taxon>Eurotiales</taxon>
        <taxon>Aspergillaceae</taxon>
        <taxon>Aspergillus</taxon>
        <taxon>Aspergillus subgen. Circumdati</taxon>
    </lineage>
</organism>
<evidence type="ECO:0000313" key="2">
    <source>
        <dbReference type="EMBL" id="GMG37609.1"/>
    </source>
</evidence>
<proteinExistence type="predicted"/>
<feature type="region of interest" description="Disordered" evidence="1">
    <location>
        <begin position="1"/>
        <end position="25"/>
    </location>
</feature>
<name>A0AAN5C4H1_ASPOZ</name>
<evidence type="ECO:0000313" key="3">
    <source>
        <dbReference type="Proteomes" id="UP001165205"/>
    </source>
</evidence>
<dbReference type="EMBL" id="BSYA01000249">
    <property type="protein sequence ID" value="GMG37609.1"/>
    <property type="molecule type" value="Genomic_DNA"/>
</dbReference>